<feature type="chain" id="PRO_5046514561" evidence="1">
    <location>
        <begin position="22"/>
        <end position="170"/>
    </location>
</feature>
<evidence type="ECO:0000313" key="3">
    <source>
        <dbReference type="Proteomes" id="UP001549749"/>
    </source>
</evidence>
<keyword evidence="1" id="KW-0732">Signal</keyword>
<dbReference type="EMBL" id="JBEXAC010000001">
    <property type="protein sequence ID" value="MET6996094.1"/>
    <property type="molecule type" value="Genomic_DNA"/>
</dbReference>
<protein>
    <submittedName>
        <fullName evidence="2">Uncharacterized protein</fullName>
    </submittedName>
</protein>
<keyword evidence="3" id="KW-1185">Reference proteome</keyword>
<feature type="signal peptide" evidence="1">
    <location>
        <begin position="1"/>
        <end position="21"/>
    </location>
</feature>
<dbReference type="Proteomes" id="UP001549749">
    <property type="component" value="Unassembled WGS sequence"/>
</dbReference>
<dbReference type="RefSeq" id="WP_354658742.1">
    <property type="nucleotide sequence ID" value="NZ_JBEXAC010000001.1"/>
</dbReference>
<name>A0ABV2T1T4_9BACT</name>
<sequence>MNFRKVTLTLSLLSLTAVLHAQQIKDGETLDLDGIAVTFNVMNKETVEVKGQSYDRYKVVAAAQNNTGKSFNIRLKTYPDVGSIGGGKIVELNCQNATGARLTSKKLDVNMATHQLKVTYLAKNNDGKLVNNEITVPAGYFFDPGQKVENDAIFIVPKGETPQVSVRKLL</sequence>
<reference evidence="2 3" key="1">
    <citation type="submission" date="2024-06" db="EMBL/GenBank/DDBJ databases">
        <title>Chitinophaga defluvii sp. nov., isolated from municipal sewage.</title>
        <authorList>
            <person name="Zhang L."/>
        </authorList>
    </citation>
    <scope>NUCLEOTIDE SEQUENCE [LARGE SCALE GENOMIC DNA]</scope>
    <source>
        <strain evidence="2 3">H8</strain>
    </source>
</reference>
<evidence type="ECO:0000256" key="1">
    <source>
        <dbReference type="SAM" id="SignalP"/>
    </source>
</evidence>
<accession>A0ABV2T1T4</accession>
<comment type="caution">
    <text evidence="2">The sequence shown here is derived from an EMBL/GenBank/DDBJ whole genome shotgun (WGS) entry which is preliminary data.</text>
</comment>
<proteinExistence type="predicted"/>
<evidence type="ECO:0000313" key="2">
    <source>
        <dbReference type="EMBL" id="MET6996094.1"/>
    </source>
</evidence>
<gene>
    <name evidence="2" type="ORF">ABR189_01880</name>
</gene>
<organism evidence="2 3">
    <name type="scientific">Chitinophaga defluvii</name>
    <dbReference type="NCBI Taxonomy" id="3163343"/>
    <lineage>
        <taxon>Bacteria</taxon>
        <taxon>Pseudomonadati</taxon>
        <taxon>Bacteroidota</taxon>
        <taxon>Chitinophagia</taxon>
        <taxon>Chitinophagales</taxon>
        <taxon>Chitinophagaceae</taxon>
        <taxon>Chitinophaga</taxon>
    </lineage>
</organism>